<evidence type="ECO:0000256" key="1">
    <source>
        <dbReference type="SAM" id="SignalP"/>
    </source>
</evidence>
<organism evidence="2 3">
    <name type="scientific">Chitinophaga chungangae</name>
    <dbReference type="NCBI Taxonomy" id="2821488"/>
    <lineage>
        <taxon>Bacteria</taxon>
        <taxon>Pseudomonadati</taxon>
        <taxon>Bacteroidota</taxon>
        <taxon>Chitinophagia</taxon>
        <taxon>Chitinophagales</taxon>
        <taxon>Chitinophagaceae</taxon>
        <taxon>Chitinophaga</taxon>
    </lineage>
</organism>
<comment type="caution">
    <text evidence="2">The sequence shown here is derived from an EMBL/GenBank/DDBJ whole genome shotgun (WGS) entry which is preliminary data.</text>
</comment>
<protein>
    <submittedName>
        <fullName evidence="2">Outer membrane beta-barrel protein</fullName>
    </submittedName>
</protein>
<keyword evidence="3" id="KW-1185">Reference proteome</keyword>
<keyword evidence="1" id="KW-0732">Signal</keyword>
<evidence type="ECO:0000313" key="2">
    <source>
        <dbReference type="EMBL" id="MBO9152432.1"/>
    </source>
</evidence>
<gene>
    <name evidence="2" type="ORF">J7I43_09445</name>
</gene>
<feature type="signal peptide" evidence="1">
    <location>
        <begin position="1"/>
        <end position="19"/>
    </location>
</feature>
<reference evidence="3" key="1">
    <citation type="submission" date="2021-03" db="EMBL/GenBank/DDBJ databases">
        <title>Assistant Professor.</title>
        <authorList>
            <person name="Huq M.A."/>
        </authorList>
    </citation>
    <scope>NUCLEOTIDE SEQUENCE [LARGE SCALE GENOMIC DNA]</scope>
    <source>
        <strain evidence="3">MAH-28</strain>
    </source>
</reference>
<sequence length="414" mass="47271">MRFLYLTCACLVATLSLSAQQNFIPGTVTFPNGDSARGLIDYRKWDKSPLQIVFRDGGGAEKTYKPEDIKGFRVAENEESYLSINARMDVTKETVDVLSDSRERDWVSGAFFFRVLMNGPVKLLVYADRNSREHFAVVEKDSVTQLVKKVVYVHDQDSPDYSKLMTHYFYRQQLANIAGKCVAQQKVLRLDYSEKDIRKILQQYVTCRYPGEQVTLRKEDRQTKATFGVMAGGSMNFIRFTGDHPLARGKYDPTFSPVAGIFLDIPISRNRQKFSWNNEVVYTSRPMSSSFMRSGLHYEADIDLQYIQIQTLVKYTYPKGKLRPYANVGVAGAISIGGKDELRRIVENSSFTPEPEKALDGGREFFLPVLTGVGVRYEKLHAELRYTFPHNISPFLALNSHVMSLQLLVRYTLF</sequence>
<accession>A0ABS3YCL8</accession>
<proteinExistence type="predicted"/>
<dbReference type="EMBL" id="JAGHKP010000002">
    <property type="protein sequence ID" value="MBO9152432.1"/>
    <property type="molecule type" value="Genomic_DNA"/>
</dbReference>
<dbReference type="Proteomes" id="UP000679126">
    <property type="component" value="Unassembled WGS sequence"/>
</dbReference>
<evidence type="ECO:0000313" key="3">
    <source>
        <dbReference type="Proteomes" id="UP000679126"/>
    </source>
</evidence>
<name>A0ABS3YCL8_9BACT</name>
<feature type="chain" id="PRO_5047447683" evidence="1">
    <location>
        <begin position="20"/>
        <end position="414"/>
    </location>
</feature>
<dbReference type="RefSeq" id="WP_209145424.1">
    <property type="nucleotide sequence ID" value="NZ_JAGHKP010000002.1"/>
</dbReference>